<protein>
    <submittedName>
        <fullName evidence="1">Uncharacterized protein</fullName>
    </submittedName>
</protein>
<sequence>MAKELYIDGYLVDLNEKDNPIALTFAVNDLADIKNRVATGTNNFKCPGTENNRLIFGLSDMDAFTQNQPYRTLPARIIQEGIEIVPSGIAIIQSAGREFEVQVLSGLVDFVSIIDKKKLSDLVFPEHTFNLTTVANSQTNTAIGHGYIYPIIDYGLLPVNGNSIDVRNLRPAVFTLGLVTRILGSAGYTYEGGIFSDARLQNEILPFSKDSFDHTEEYVTRMEKYRVQAIVKALPGYEGTSVHYDNNQVKPIPFETEIIDKQNLWNGMEYTAPEKLVLSMEMSVNINMIFAEDLSTFMVQIFRSGAWVNVYESRLDYITEKDINSFHDSRLKHTGDYPINAGEKIRAGIRYDNSSHGTNNIGFFVVDSFITFEVKDKTVLYGQNVQLSSTLPDVTQLEFLKDWMQRYGLTPIVDNYRKHISFHWMSELYNNKPNAVNWTDKFVDPEDDNAEFTIGNYGQVNFGRYKVDDAVPSSLGVGQFAVNNLTLKSEETPITSIYAATISVLRLTGREVAQINKVDPDETDDAKKVYKIKTQPRVLISKNVSGSGLIFTDGTNTAGRATVSIPYFIKEGFPGLSFEELFSAYYTEVIEYMLKRVRKVTRYVRLNEIDISQLDFFVPVYDENEAQYYYINQIIDYIEGEPAKVELIRM</sequence>
<dbReference type="AlphaFoldDB" id="A0A2T0U0T1"/>
<organism evidence="1 2">
    <name type="scientific">Arcticibacter pallidicorallinus</name>
    <dbReference type="NCBI Taxonomy" id="1259464"/>
    <lineage>
        <taxon>Bacteria</taxon>
        <taxon>Pseudomonadati</taxon>
        <taxon>Bacteroidota</taxon>
        <taxon>Sphingobacteriia</taxon>
        <taxon>Sphingobacteriales</taxon>
        <taxon>Sphingobacteriaceae</taxon>
        <taxon>Arcticibacter</taxon>
    </lineage>
</organism>
<gene>
    <name evidence="1" type="ORF">B0I27_107107</name>
</gene>
<reference evidence="1 2" key="1">
    <citation type="submission" date="2018-03" db="EMBL/GenBank/DDBJ databases">
        <title>Genomic Encyclopedia of Type Strains, Phase III (KMG-III): the genomes of soil and plant-associated and newly described type strains.</title>
        <authorList>
            <person name="Whitman W."/>
        </authorList>
    </citation>
    <scope>NUCLEOTIDE SEQUENCE [LARGE SCALE GENOMIC DNA]</scope>
    <source>
        <strain evidence="1 2">CGMCC 1.9313</strain>
    </source>
</reference>
<name>A0A2T0U0T1_9SPHI</name>
<accession>A0A2T0U0T1</accession>
<dbReference type="EMBL" id="PVTH01000007">
    <property type="protein sequence ID" value="PRY51521.1"/>
    <property type="molecule type" value="Genomic_DNA"/>
</dbReference>
<dbReference type="Proteomes" id="UP000238034">
    <property type="component" value="Unassembled WGS sequence"/>
</dbReference>
<evidence type="ECO:0000313" key="1">
    <source>
        <dbReference type="EMBL" id="PRY51521.1"/>
    </source>
</evidence>
<comment type="caution">
    <text evidence="1">The sequence shown here is derived from an EMBL/GenBank/DDBJ whole genome shotgun (WGS) entry which is preliminary data.</text>
</comment>
<keyword evidence="2" id="KW-1185">Reference proteome</keyword>
<evidence type="ECO:0000313" key="2">
    <source>
        <dbReference type="Proteomes" id="UP000238034"/>
    </source>
</evidence>
<dbReference type="OrthoDB" id="910810at2"/>
<dbReference type="RefSeq" id="WP_106293844.1">
    <property type="nucleotide sequence ID" value="NZ_PVTH01000007.1"/>
</dbReference>
<proteinExistence type="predicted"/>